<reference evidence="2" key="1">
    <citation type="submission" date="2018-07" db="EMBL/GenBank/DDBJ databases">
        <title>Streptacidiphilus bronchialis DSM 106435 chromosome.</title>
        <authorList>
            <person name="Batra D."/>
            <person name="Gulvik C.A."/>
        </authorList>
    </citation>
    <scope>NUCLEOTIDE SEQUENCE [LARGE SCALE GENOMIC DNA]</scope>
    <source>
        <strain evidence="2">DSM 106435</strain>
    </source>
</reference>
<dbReference type="EMBL" id="CP031264">
    <property type="protein sequence ID" value="AXI78658.1"/>
    <property type="molecule type" value="Genomic_DNA"/>
</dbReference>
<dbReference type="Pfam" id="PF19136">
    <property type="entry name" value="DUF5819"/>
    <property type="match status" value="1"/>
</dbReference>
<organism evidence="1 2">
    <name type="scientific">Peterkaempfera bronchialis</name>
    <dbReference type="NCBI Taxonomy" id="2126346"/>
    <lineage>
        <taxon>Bacteria</taxon>
        <taxon>Bacillati</taxon>
        <taxon>Actinomycetota</taxon>
        <taxon>Actinomycetes</taxon>
        <taxon>Kitasatosporales</taxon>
        <taxon>Streptomycetaceae</taxon>
        <taxon>Peterkaempfera</taxon>
    </lineage>
</organism>
<dbReference type="Proteomes" id="UP000249340">
    <property type="component" value="Chromosome"/>
</dbReference>
<dbReference type="KEGG" id="stri:C7M71_015705"/>
<dbReference type="AlphaFoldDB" id="A0A345SY53"/>
<proteinExistence type="predicted"/>
<accession>A0A345SY53</accession>
<protein>
    <submittedName>
        <fullName evidence="1">Uncharacterized protein</fullName>
    </submittedName>
</protein>
<evidence type="ECO:0000313" key="2">
    <source>
        <dbReference type="Proteomes" id="UP000249340"/>
    </source>
</evidence>
<dbReference type="OrthoDB" id="9342777at2"/>
<gene>
    <name evidence="1" type="ORF">C7M71_015705</name>
</gene>
<keyword evidence="2" id="KW-1185">Reference proteome</keyword>
<sequence length="209" mass="23342">MGRTWSTPAQAALSLGAVVLLVVGAWHLAMVFLHVAPASSVTQKYQTQVDAWVYPEFEQNWKLFAPNPLQQNITVDARVKTLGADGSQHTGSWVGLTAQDIADIRHNPLPSHVEQNLLRRAWDVYSSSHNEQGDNTGGQRGDLLQQYIKRIALQRLGRDWHGEQVVEVQLRTGTDSVAPPPWSTETWPLGAAYRELPWWPVTDQDYAGL</sequence>
<evidence type="ECO:0000313" key="1">
    <source>
        <dbReference type="EMBL" id="AXI78658.1"/>
    </source>
</evidence>
<name>A0A345SY53_9ACTN</name>
<dbReference type="InterPro" id="IPR043857">
    <property type="entry name" value="DUF5819"/>
</dbReference>